<feature type="non-terminal residue" evidence="2">
    <location>
        <position position="101"/>
    </location>
</feature>
<gene>
    <name evidence="2" type="ORF">S12H4_56837</name>
</gene>
<proteinExistence type="predicted"/>
<reference evidence="2" key="1">
    <citation type="journal article" date="2014" name="Front. Microbiol.">
        <title>High frequency of phylogenetically diverse reductive dehalogenase-homologous genes in deep subseafloor sedimentary metagenomes.</title>
        <authorList>
            <person name="Kawai M."/>
            <person name="Futagami T."/>
            <person name="Toyoda A."/>
            <person name="Takaki Y."/>
            <person name="Nishi S."/>
            <person name="Hori S."/>
            <person name="Arai W."/>
            <person name="Tsubouchi T."/>
            <person name="Morono Y."/>
            <person name="Uchiyama I."/>
            <person name="Ito T."/>
            <person name="Fujiyama A."/>
            <person name="Inagaki F."/>
            <person name="Takami H."/>
        </authorList>
    </citation>
    <scope>NUCLEOTIDE SEQUENCE</scope>
    <source>
        <strain evidence="2">Expedition CK06-06</strain>
    </source>
</reference>
<evidence type="ECO:0000313" key="2">
    <source>
        <dbReference type="EMBL" id="GAJ19568.1"/>
    </source>
</evidence>
<protein>
    <submittedName>
        <fullName evidence="2">Uncharacterized protein</fullName>
    </submittedName>
</protein>
<feature type="compositionally biased region" description="Low complexity" evidence="1">
    <location>
        <begin position="49"/>
        <end position="67"/>
    </location>
</feature>
<organism evidence="2">
    <name type="scientific">marine sediment metagenome</name>
    <dbReference type="NCBI Taxonomy" id="412755"/>
    <lineage>
        <taxon>unclassified sequences</taxon>
        <taxon>metagenomes</taxon>
        <taxon>ecological metagenomes</taxon>
    </lineage>
</organism>
<dbReference type="EMBL" id="BARW01036658">
    <property type="protein sequence ID" value="GAJ19568.1"/>
    <property type="molecule type" value="Genomic_DNA"/>
</dbReference>
<sequence>MDWLSFILNIVNRVPIERVFLPRPDHTKALGEFAATVTAPVAEKGAPSEQKTTPTITTQEPEPAPQQEDIATACVPCATGHFAGAAKLLNEAFRFRDGAGH</sequence>
<feature type="region of interest" description="Disordered" evidence="1">
    <location>
        <begin position="38"/>
        <end position="67"/>
    </location>
</feature>
<evidence type="ECO:0000256" key="1">
    <source>
        <dbReference type="SAM" id="MobiDB-lite"/>
    </source>
</evidence>
<comment type="caution">
    <text evidence="2">The sequence shown here is derived from an EMBL/GenBank/DDBJ whole genome shotgun (WGS) entry which is preliminary data.</text>
</comment>
<name>X1UQ23_9ZZZZ</name>
<dbReference type="AlphaFoldDB" id="X1UQ23"/>
<accession>X1UQ23</accession>